<dbReference type="EMBL" id="CP016094">
    <property type="protein sequence ID" value="AOS45087.1"/>
    <property type="molecule type" value="Genomic_DNA"/>
</dbReference>
<organism evidence="2 3">
    <name type="scientific">Lacunisphaera limnophila</name>
    <dbReference type="NCBI Taxonomy" id="1838286"/>
    <lineage>
        <taxon>Bacteria</taxon>
        <taxon>Pseudomonadati</taxon>
        <taxon>Verrucomicrobiota</taxon>
        <taxon>Opitutia</taxon>
        <taxon>Opitutales</taxon>
        <taxon>Opitutaceae</taxon>
        <taxon>Lacunisphaera</taxon>
    </lineage>
</organism>
<dbReference type="STRING" id="1838286.Verru16b_02163"/>
<evidence type="ECO:0000313" key="2">
    <source>
        <dbReference type="EMBL" id="AOS45087.1"/>
    </source>
</evidence>
<name>A0A1D8AW24_9BACT</name>
<dbReference type="Proteomes" id="UP000095228">
    <property type="component" value="Chromosome"/>
</dbReference>
<evidence type="ECO:0000256" key="1">
    <source>
        <dbReference type="SAM" id="Coils"/>
    </source>
</evidence>
<gene>
    <name evidence="2" type="ORF">Verru16b_02163</name>
</gene>
<sequence>METPVQTAQRLLTALEELVGQETLLVRTMDFVEAVAVRERAAPLVEKLCALAAVPAVASLRPRVDLLLERSGQNHHFLDAQLARLQGELARVNEARGRLRRVAPAYGQPAPVTQSRLNTAA</sequence>
<keyword evidence="1" id="KW-0175">Coiled coil</keyword>
<reference evidence="2 3" key="1">
    <citation type="submission" date="2016-06" db="EMBL/GenBank/DDBJ databases">
        <title>Three novel species with peptidoglycan cell walls form the new genus Lacunisphaera gen. nov. in the family Opitutaceae of the verrucomicrobial subdivision 4.</title>
        <authorList>
            <person name="Rast P."/>
            <person name="Gloeckner I."/>
            <person name="Jogler M."/>
            <person name="Boedeker C."/>
            <person name="Jeske O."/>
            <person name="Wiegand S."/>
            <person name="Reinhardt R."/>
            <person name="Schumann P."/>
            <person name="Rohde M."/>
            <person name="Spring S."/>
            <person name="Gloeckner F.O."/>
            <person name="Jogler C."/>
        </authorList>
    </citation>
    <scope>NUCLEOTIDE SEQUENCE [LARGE SCALE GENOMIC DNA]</scope>
    <source>
        <strain evidence="2 3">IG16b</strain>
    </source>
</reference>
<protein>
    <recommendedName>
        <fullName evidence="4">FlgN protein</fullName>
    </recommendedName>
</protein>
<proteinExistence type="predicted"/>
<evidence type="ECO:0008006" key="4">
    <source>
        <dbReference type="Google" id="ProtNLM"/>
    </source>
</evidence>
<dbReference type="OrthoDB" id="9859187at2"/>
<dbReference type="KEGG" id="obg:Verru16b_02163"/>
<keyword evidence="3" id="KW-1185">Reference proteome</keyword>
<evidence type="ECO:0000313" key="3">
    <source>
        <dbReference type="Proteomes" id="UP000095228"/>
    </source>
</evidence>
<feature type="coiled-coil region" evidence="1">
    <location>
        <begin position="75"/>
        <end position="102"/>
    </location>
</feature>
<accession>A0A1D8AW24</accession>
<dbReference type="RefSeq" id="WP_069962277.1">
    <property type="nucleotide sequence ID" value="NZ_CP016094.1"/>
</dbReference>
<dbReference type="AlphaFoldDB" id="A0A1D8AW24"/>